<organism evidence="2 3">
    <name type="scientific">Candida boidinii</name>
    <name type="common">Yeast</name>
    <dbReference type="NCBI Taxonomy" id="5477"/>
    <lineage>
        <taxon>Eukaryota</taxon>
        <taxon>Fungi</taxon>
        <taxon>Dikarya</taxon>
        <taxon>Ascomycota</taxon>
        <taxon>Saccharomycotina</taxon>
        <taxon>Pichiomycetes</taxon>
        <taxon>Pichiales</taxon>
        <taxon>Pichiaceae</taxon>
        <taxon>Ogataea</taxon>
        <taxon>Ogataea/Candida clade</taxon>
    </lineage>
</organism>
<accession>A0A9W6T8Y8</accession>
<evidence type="ECO:0000313" key="2">
    <source>
        <dbReference type="EMBL" id="GME80010.1"/>
    </source>
</evidence>
<proteinExistence type="predicted"/>
<sequence length="160" mass="17897">MSNTQRAVLLEQQQQIMQQYPQFQDQNSQLNEFSTFNMIYAKLGDLSDAAIQQYKQVDSGEANSKYYNQTRDSYLNLPIHKGYLGSNPSSVQNDQSDTANVEKTGPTTTPLNMNNSLNGARIAGTVKKGFNGEQSASTPPLYYAQPLFSKKKRSSKNVRV</sequence>
<gene>
    <name evidence="2" type="ORF">Cboi02_000628600</name>
</gene>
<dbReference type="EMBL" id="BSXN01003810">
    <property type="protein sequence ID" value="GME80010.1"/>
    <property type="molecule type" value="Genomic_DNA"/>
</dbReference>
<dbReference type="AlphaFoldDB" id="A0A9W6T8Y8"/>
<reference evidence="2" key="1">
    <citation type="submission" date="2023-04" db="EMBL/GenBank/DDBJ databases">
        <title>Candida boidinii NBRC 10035.</title>
        <authorList>
            <person name="Ichikawa N."/>
            <person name="Sato H."/>
            <person name="Tonouchi N."/>
        </authorList>
    </citation>
    <scope>NUCLEOTIDE SEQUENCE</scope>
    <source>
        <strain evidence="2">NBRC 10035</strain>
    </source>
</reference>
<name>A0A9W6T8Y8_CANBO</name>
<dbReference type="Proteomes" id="UP001165120">
    <property type="component" value="Unassembled WGS sequence"/>
</dbReference>
<protein>
    <submittedName>
        <fullName evidence="2">Unnamed protein product</fullName>
    </submittedName>
</protein>
<keyword evidence="3" id="KW-1185">Reference proteome</keyword>
<evidence type="ECO:0000256" key="1">
    <source>
        <dbReference type="SAM" id="MobiDB-lite"/>
    </source>
</evidence>
<feature type="region of interest" description="Disordered" evidence="1">
    <location>
        <begin position="85"/>
        <end position="117"/>
    </location>
</feature>
<comment type="caution">
    <text evidence="2">The sequence shown here is derived from an EMBL/GenBank/DDBJ whole genome shotgun (WGS) entry which is preliminary data.</text>
</comment>
<feature type="compositionally biased region" description="Polar residues" evidence="1">
    <location>
        <begin position="86"/>
        <end position="117"/>
    </location>
</feature>
<evidence type="ECO:0000313" key="3">
    <source>
        <dbReference type="Proteomes" id="UP001165120"/>
    </source>
</evidence>